<dbReference type="OrthoDB" id="3034830at2759"/>
<proteinExistence type="predicted"/>
<evidence type="ECO:0000313" key="1">
    <source>
        <dbReference type="EMBL" id="RDB28648.1"/>
    </source>
</evidence>
<name>A0A369K3Z0_HYPMA</name>
<comment type="caution">
    <text evidence="1">The sequence shown here is derived from an EMBL/GenBank/DDBJ whole genome shotgun (WGS) entry which is preliminary data.</text>
</comment>
<keyword evidence="2" id="KW-1185">Reference proteome</keyword>
<protein>
    <submittedName>
        <fullName evidence="1">Uncharacterized protein</fullName>
    </submittedName>
</protein>
<dbReference type="Proteomes" id="UP000076154">
    <property type="component" value="Unassembled WGS sequence"/>
</dbReference>
<gene>
    <name evidence="1" type="ORF">Hypma_014923</name>
</gene>
<accession>A0A369K3Z0</accession>
<organism evidence="1 2">
    <name type="scientific">Hypsizygus marmoreus</name>
    <name type="common">White beech mushroom</name>
    <name type="synonym">Agaricus marmoreus</name>
    <dbReference type="NCBI Taxonomy" id="39966"/>
    <lineage>
        <taxon>Eukaryota</taxon>
        <taxon>Fungi</taxon>
        <taxon>Dikarya</taxon>
        <taxon>Basidiomycota</taxon>
        <taxon>Agaricomycotina</taxon>
        <taxon>Agaricomycetes</taxon>
        <taxon>Agaricomycetidae</taxon>
        <taxon>Agaricales</taxon>
        <taxon>Tricholomatineae</taxon>
        <taxon>Lyophyllaceae</taxon>
        <taxon>Hypsizygus</taxon>
    </lineage>
</organism>
<sequence>MTQGSLIRAYEGHREKIFKFVMIRYYQLAQNMKDPFHLPQWAIDPKEPLTLYSAEHSKLLDLTCTLFEKICRVFLRNVV</sequence>
<reference evidence="1" key="1">
    <citation type="submission" date="2018-04" db="EMBL/GenBank/DDBJ databases">
        <title>Whole genome sequencing of Hypsizygus marmoreus.</title>
        <authorList>
            <person name="Choi I.-G."/>
            <person name="Min B."/>
            <person name="Kim J.-G."/>
            <person name="Kim S."/>
            <person name="Oh Y.-L."/>
            <person name="Kong W.-S."/>
            <person name="Park H."/>
            <person name="Jeong J."/>
            <person name="Song E.-S."/>
        </authorList>
    </citation>
    <scope>NUCLEOTIDE SEQUENCE [LARGE SCALE GENOMIC DNA]</scope>
    <source>
        <strain evidence="1">51987-8</strain>
    </source>
</reference>
<dbReference type="AlphaFoldDB" id="A0A369K3Z0"/>
<dbReference type="InParanoid" id="A0A369K3Z0"/>
<evidence type="ECO:0000313" key="2">
    <source>
        <dbReference type="Proteomes" id="UP000076154"/>
    </source>
</evidence>
<dbReference type="EMBL" id="LUEZ02000010">
    <property type="protein sequence ID" value="RDB28648.1"/>
    <property type="molecule type" value="Genomic_DNA"/>
</dbReference>